<dbReference type="InterPro" id="IPR011006">
    <property type="entry name" value="CheY-like_superfamily"/>
</dbReference>
<dbReference type="RefSeq" id="WP_166172488.1">
    <property type="nucleotide sequence ID" value="NZ_CP045119.1"/>
</dbReference>
<gene>
    <name evidence="3" type="ORF">GBA63_00565</name>
</gene>
<evidence type="ECO:0000313" key="3">
    <source>
        <dbReference type="EMBL" id="QIN81276.1"/>
    </source>
</evidence>
<dbReference type="EMBL" id="CP045119">
    <property type="protein sequence ID" value="QIN81276.1"/>
    <property type="molecule type" value="Genomic_DNA"/>
</dbReference>
<dbReference type="PROSITE" id="PS50110">
    <property type="entry name" value="RESPONSE_REGULATORY"/>
    <property type="match status" value="1"/>
</dbReference>
<feature type="domain" description="Response regulatory" evidence="2">
    <location>
        <begin position="5"/>
        <end position="136"/>
    </location>
</feature>
<proteinExistence type="predicted"/>
<dbReference type="Proteomes" id="UP000501452">
    <property type="component" value="Chromosome"/>
</dbReference>
<feature type="modified residue" description="4-aspartylphosphate" evidence="1">
    <location>
        <position position="69"/>
    </location>
</feature>
<dbReference type="InterPro" id="IPR001789">
    <property type="entry name" value="Sig_transdc_resp-reg_receiver"/>
</dbReference>
<name>A0A6G8Q487_9ACTN</name>
<keyword evidence="4" id="KW-1185">Reference proteome</keyword>
<dbReference type="AlphaFoldDB" id="A0A6G8Q487"/>
<sequence length="146" mass="16552">MGEKNILLVEDDEDQVILAMRALRKHGIVAEVDEVVVSETGEDALDYMFGTGPYDGRDANTTPEFVLLDVHLPKLNGLQVLERLRDDARTQLVPVILFSSSNEHRDVVKGYELGANSYVTKPANFEKFSEAMQYLGWYWLNFNETP</sequence>
<dbReference type="PANTHER" id="PTHR44520:SF1">
    <property type="entry name" value="TWO-COMPONENT SYSTEM REGULATORY PROTEIN"/>
    <property type="match status" value="1"/>
</dbReference>
<dbReference type="CDD" id="cd17557">
    <property type="entry name" value="REC_Rcp-like"/>
    <property type="match status" value="1"/>
</dbReference>
<protein>
    <submittedName>
        <fullName evidence="3">Response regulator</fullName>
    </submittedName>
</protein>
<evidence type="ECO:0000256" key="1">
    <source>
        <dbReference type="PROSITE-ProRule" id="PRU00169"/>
    </source>
</evidence>
<dbReference type="SUPFAM" id="SSF52172">
    <property type="entry name" value="CheY-like"/>
    <property type="match status" value="1"/>
</dbReference>
<dbReference type="Pfam" id="PF00072">
    <property type="entry name" value="Response_reg"/>
    <property type="match status" value="1"/>
</dbReference>
<dbReference type="GO" id="GO:0000160">
    <property type="term" value="P:phosphorelay signal transduction system"/>
    <property type="evidence" value="ECO:0007669"/>
    <property type="project" value="InterPro"/>
</dbReference>
<reference evidence="3 4" key="1">
    <citation type="submission" date="2019-10" db="EMBL/GenBank/DDBJ databases">
        <title>Rubrobacter sp nov SCSIO 52090 isolated from a deep-sea sediment in the South China Sea.</title>
        <authorList>
            <person name="Chen R.W."/>
        </authorList>
    </citation>
    <scope>NUCLEOTIDE SEQUENCE [LARGE SCALE GENOMIC DNA]</scope>
    <source>
        <strain evidence="3 4">SCSIO 52909</strain>
    </source>
</reference>
<dbReference type="Gene3D" id="3.40.50.2300">
    <property type="match status" value="1"/>
</dbReference>
<accession>A0A6G8Q487</accession>
<dbReference type="InterPro" id="IPR052893">
    <property type="entry name" value="TCS_response_regulator"/>
</dbReference>
<dbReference type="SMART" id="SM00448">
    <property type="entry name" value="REC"/>
    <property type="match status" value="1"/>
</dbReference>
<dbReference type="KEGG" id="rub:GBA63_00565"/>
<evidence type="ECO:0000259" key="2">
    <source>
        <dbReference type="PROSITE" id="PS50110"/>
    </source>
</evidence>
<organism evidence="3 4">
    <name type="scientific">Rubrobacter tropicus</name>
    <dbReference type="NCBI Taxonomy" id="2653851"/>
    <lineage>
        <taxon>Bacteria</taxon>
        <taxon>Bacillati</taxon>
        <taxon>Actinomycetota</taxon>
        <taxon>Rubrobacteria</taxon>
        <taxon>Rubrobacterales</taxon>
        <taxon>Rubrobacteraceae</taxon>
        <taxon>Rubrobacter</taxon>
    </lineage>
</organism>
<evidence type="ECO:0000313" key="4">
    <source>
        <dbReference type="Proteomes" id="UP000501452"/>
    </source>
</evidence>
<dbReference type="PANTHER" id="PTHR44520">
    <property type="entry name" value="RESPONSE REGULATOR RCP1-RELATED"/>
    <property type="match status" value="1"/>
</dbReference>
<keyword evidence="1" id="KW-0597">Phosphoprotein</keyword>